<reference evidence="1 2" key="1">
    <citation type="submission" date="2011-12" db="EMBL/GenBank/DDBJ databases">
        <title>Whole genome shotgun sequence of Arthrobacter globiformis NBRC 12137.</title>
        <authorList>
            <person name="Miyazawa S."/>
            <person name="Hosoyama A."/>
            <person name="Tsuchikane K."/>
            <person name="Katsumata H."/>
            <person name="Yamazaki S."/>
            <person name="Fujita N."/>
        </authorList>
    </citation>
    <scope>NUCLEOTIDE SEQUENCE [LARGE SCALE GENOMIC DNA]</scope>
    <source>
        <strain evidence="1 2">NBRC 12137</strain>
    </source>
</reference>
<dbReference type="Proteomes" id="UP000003828">
    <property type="component" value="Unassembled WGS sequence"/>
</dbReference>
<evidence type="ECO:0000313" key="1">
    <source>
        <dbReference type="EMBL" id="GAB14317.1"/>
    </source>
</evidence>
<accession>H0QNB6</accession>
<keyword evidence="2" id="KW-1185">Reference proteome</keyword>
<evidence type="ECO:0008006" key="3">
    <source>
        <dbReference type="Google" id="ProtNLM"/>
    </source>
</evidence>
<sequence>MYFSKQGPVWLKFRRNLLRRRAPPGVPAVASRRTPCTPRKEPDVATSHFQQFLHDATTPDADTDSPLGPDCLYGLYTSWCLLQGVKPKRPAVFRAGMRLCGVNVRSGRLRMKGRAAADYILASYPFAF</sequence>
<dbReference type="EMBL" id="BAEG01000064">
    <property type="protein sequence ID" value="GAB14317.1"/>
    <property type="molecule type" value="Genomic_DNA"/>
</dbReference>
<evidence type="ECO:0000313" key="2">
    <source>
        <dbReference type="Proteomes" id="UP000003828"/>
    </source>
</evidence>
<organism evidence="1 2">
    <name type="scientific">Arthrobacter globiformis (strain ATCC 8010 / DSM 20124 / JCM 1332 / NBRC 12137 / NCIMB 8907 / NRRL B-2979 / 168)</name>
    <dbReference type="NCBI Taxonomy" id="1077972"/>
    <lineage>
        <taxon>Bacteria</taxon>
        <taxon>Bacillati</taxon>
        <taxon>Actinomycetota</taxon>
        <taxon>Actinomycetes</taxon>
        <taxon>Micrococcales</taxon>
        <taxon>Micrococcaceae</taxon>
        <taxon>Arthrobacter</taxon>
    </lineage>
</organism>
<name>H0QNB6_ARTG1</name>
<dbReference type="STRING" id="1077972.ARGLB_064_00800"/>
<dbReference type="AlphaFoldDB" id="H0QNB6"/>
<protein>
    <recommendedName>
        <fullName evidence="3">DNA primase/nucleoside triphosphatase C-terminal domain-containing protein</fullName>
    </recommendedName>
</protein>
<comment type="caution">
    <text evidence="1">The sequence shown here is derived from an EMBL/GenBank/DDBJ whole genome shotgun (WGS) entry which is preliminary data.</text>
</comment>
<proteinExistence type="predicted"/>
<gene>
    <name evidence="1" type="ORF">ARGLB_064_00800</name>
</gene>